<evidence type="ECO:0000313" key="6">
    <source>
        <dbReference type="Proteomes" id="UP001209878"/>
    </source>
</evidence>
<dbReference type="SUPFAM" id="SSF51735">
    <property type="entry name" value="NAD(P)-binding Rossmann-fold domains"/>
    <property type="match status" value="1"/>
</dbReference>
<keyword evidence="3" id="KW-0560">Oxidoreductase</keyword>
<comment type="similarity">
    <text evidence="1 4">Belongs to the short-chain dehydrogenases/reductases (SDR) family.</text>
</comment>
<organism evidence="5 6">
    <name type="scientific">Ridgeia piscesae</name>
    <name type="common">Tubeworm</name>
    <dbReference type="NCBI Taxonomy" id="27915"/>
    <lineage>
        <taxon>Eukaryota</taxon>
        <taxon>Metazoa</taxon>
        <taxon>Spiralia</taxon>
        <taxon>Lophotrochozoa</taxon>
        <taxon>Annelida</taxon>
        <taxon>Polychaeta</taxon>
        <taxon>Sedentaria</taxon>
        <taxon>Canalipalpata</taxon>
        <taxon>Sabellida</taxon>
        <taxon>Siboglinidae</taxon>
        <taxon>Ridgeia</taxon>
    </lineage>
</organism>
<dbReference type="InterPro" id="IPR002347">
    <property type="entry name" value="SDR_fam"/>
</dbReference>
<keyword evidence="2" id="KW-0521">NADP</keyword>
<dbReference type="InterPro" id="IPR036291">
    <property type="entry name" value="NAD(P)-bd_dom_sf"/>
</dbReference>
<evidence type="ECO:0000256" key="2">
    <source>
        <dbReference type="ARBA" id="ARBA00022857"/>
    </source>
</evidence>
<protein>
    <recommendedName>
        <fullName evidence="7">Carbonyl reductase [NADPH] 1</fullName>
    </recommendedName>
</protein>
<dbReference type="GO" id="GO:0004090">
    <property type="term" value="F:carbonyl reductase (NADPH) activity"/>
    <property type="evidence" value="ECO:0007669"/>
    <property type="project" value="TreeGrafter"/>
</dbReference>
<dbReference type="PANTHER" id="PTHR43963">
    <property type="entry name" value="CARBONYL REDUCTASE 1-RELATED"/>
    <property type="match status" value="1"/>
</dbReference>
<comment type="caution">
    <text evidence="5">The sequence shown here is derived from an EMBL/GenBank/DDBJ whole genome shotgun (WGS) entry which is preliminary data.</text>
</comment>
<gene>
    <name evidence="5" type="ORF">NP493_2088g00003</name>
</gene>
<proteinExistence type="inferred from homology"/>
<evidence type="ECO:0008006" key="7">
    <source>
        <dbReference type="Google" id="ProtNLM"/>
    </source>
</evidence>
<dbReference type="Proteomes" id="UP001209878">
    <property type="component" value="Unassembled WGS sequence"/>
</dbReference>
<reference evidence="5" key="1">
    <citation type="journal article" date="2023" name="Mol. Biol. Evol.">
        <title>Third-Generation Sequencing Reveals the Adaptive Role of the Epigenome in Three Deep-Sea Polychaetes.</title>
        <authorList>
            <person name="Perez M."/>
            <person name="Aroh O."/>
            <person name="Sun Y."/>
            <person name="Lan Y."/>
            <person name="Juniper S.K."/>
            <person name="Young C.R."/>
            <person name="Angers B."/>
            <person name="Qian P.Y."/>
        </authorList>
    </citation>
    <scope>NUCLEOTIDE SEQUENCE</scope>
    <source>
        <strain evidence="5">R07B-5</strain>
    </source>
</reference>
<keyword evidence="6" id="KW-1185">Reference proteome</keyword>
<dbReference type="EMBL" id="JAODUO010002086">
    <property type="protein sequence ID" value="KAK2155286.1"/>
    <property type="molecule type" value="Genomic_DNA"/>
</dbReference>
<dbReference type="PRINTS" id="PR00081">
    <property type="entry name" value="GDHRDH"/>
</dbReference>
<evidence type="ECO:0000256" key="1">
    <source>
        <dbReference type="ARBA" id="ARBA00006484"/>
    </source>
</evidence>
<evidence type="ECO:0000256" key="3">
    <source>
        <dbReference type="ARBA" id="ARBA00023002"/>
    </source>
</evidence>
<dbReference type="AlphaFoldDB" id="A0AAD9JM85"/>
<sequence>MLRSRDEGRGLAAVKELEGEGLSTKFHQLDILSGESIKKLADFLVETYGGLDILVNNAAINLEASTAPLSEKAEATLKSNYTATLNVCKSFFPLLRSHARVVHLSSVSSLNALSKCSSALQSSLKNCKTLTELDELMAKFEKDVKSGVHQANGWPNCAYGVSKIGVTVMTPIQQMELDADETRSDLVVNCCYPGYVVTDMTCHKGEIMIDEGAETPLYLALLPPNSTQPRGEYVSEKKVVKWR</sequence>
<dbReference type="InterPro" id="IPR020904">
    <property type="entry name" value="Sc_DH/Rdtase_CS"/>
</dbReference>
<accession>A0AAD9JM85</accession>
<evidence type="ECO:0000313" key="5">
    <source>
        <dbReference type="EMBL" id="KAK2155286.1"/>
    </source>
</evidence>
<evidence type="ECO:0000256" key="4">
    <source>
        <dbReference type="RuleBase" id="RU000363"/>
    </source>
</evidence>
<name>A0AAD9JM85_RIDPI</name>
<dbReference type="Gene3D" id="3.40.50.720">
    <property type="entry name" value="NAD(P)-binding Rossmann-like Domain"/>
    <property type="match status" value="1"/>
</dbReference>
<dbReference type="PANTHER" id="PTHR43963:SF4">
    <property type="entry name" value="CARBONYL REDUCTASE (NADPH)"/>
    <property type="match status" value="1"/>
</dbReference>
<dbReference type="PROSITE" id="PS00061">
    <property type="entry name" value="ADH_SHORT"/>
    <property type="match status" value="1"/>
</dbReference>
<dbReference type="Pfam" id="PF00106">
    <property type="entry name" value="adh_short"/>
    <property type="match status" value="1"/>
</dbReference>
<dbReference type="PRINTS" id="PR00080">
    <property type="entry name" value="SDRFAMILY"/>
</dbReference>